<name>A0ABT9NRD3_9ACTN</name>
<evidence type="ECO:0000313" key="1">
    <source>
        <dbReference type="EMBL" id="MDP9822982.1"/>
    </source>
</evidence>
<proteinExistence type="predicted"/>
<dbReference type="RefSeq" id="WP_068124904.1">
    <property type="nucleotide sequence ID" value="NZ_CCXJ01000779.2"/>
</dbReference>
<dbReference type="PANTHER" id="PTHR39206">
    <property type="entry name" value="SLL8004 PROTEIN"/>
    <property type="match status" value="1"/>
</dbReference>
<organism evidence="1 2">
    <name type="scientific">Nocardioides massiliensis</name>
    <dbReference type="NCBI Taxonomy" id="1325935"/>
    <lineage>
        <taxon>Bacteria</taxon>
        <taxon>Bacillati</taxon>
        <taxon>Actinomycetota</taxon>
        <taxon>Actinomycetes</taxon>
        <taxon>Propionibacteriales</taxon>
        <taxon>Nocardioidaceae</taxon>
        <taxon>Nocardioides</taxon>
    </lineage>
</organism>
<dbReference type="PANTHER" id="PTHR39206:SF1">
    <property type="entry name" value="SLL8004 PROTEIN"/>
    <property type="match status" value="1"/>
</dbReference>
<keyword evidence="2" id="KW-1185">Reference proteome</keyword>
<gene>
    <name evidence="1" type="ORF">J2S59_002791</name>
</gene>
<dbReference type="Proteomes" id="UP001240447">
    <property type="component" value="Unassembled WGS sequence"/>
</dbReference>
<comment type="caution">
    <text evidence="1">The sequence shown here is derived from an EMBL/GenBank/DDBJ whole genome shotgun (WGS) entry which is preliminary data.</text>
</comment>
<reference evidence="1 2" key="1">
    <citation type="submission" date="2023-07" db="EMBL/GenBank/DDBJ databases">
        <title>Sequencing the genomes of 1000 actinobacteria strains.</title>
        <authorList>
            <person name="Klenk H.-P."/>
        </authorList>
    </citation>
    <scope>NUCLEOTIDE SEQUENCE [LARGE SCALE GENOMIC DNA]</scope>
    <source>
        <strain evidence="1 2">GD13</strain>
    </source>
</reference>
<protein>
    <submittedName>
        <fullName evidence="1">ABC-type ATPase</fullName>
    </submittedName>
</protein>
<dbReference type="Gene3D" id="3.40.50.300">
    <property type="entry name" value="P-loop containing nucleotide triphosphate hydrolases"/>
    <property type="match status" value="1"/>
</dbReference>
<evidence type="ECO:0000313" key="2">
    <source>
        <dbReference type="Proteomes" id="UP001240447"/>
    </source>
</evidence>
<dbReference type="EMBL" id="JAUSQM010000001">
    <property type="protein sequence ID" value="MDP9822982.1"/>
    <property type="molecule type" value="Genomic_DNA"/>
</dbReference>
<sequence>MTRLDLVVGPNGAGKSTFVDRVLLPVLPHQAFVNADEIAKLYWPGNEVAKSRVAARLAEVLRDGFITLAEPFIAETVFSHPSKVDLVRDAVGAGYRVHLHVMMLPEDDAVERVAKRVRQGGHAVPEGKIRTRYQRLWANVVDAVRLCDTADFYDNTCNRPVLVARFSGGIAHGRVDWPSWTPPGLAPLVPK</sequence>
<dbReference type="InterPro" id="IPR027417">
    <property type="entry name" value="P-loop_NTPase"/>
</dbReference>
<dbReference type="Pfam" id="PF13671">
    <property type="entry name" value="AAA_33"/>
    <property type="match status" value="1"/>
</dbReference>
<dbReference type="SUPFAM" id="SSF52540">
    <property type="entry name" value="P-loop containing nucleoside triphosphate hydrolases"/>
    <property type="match status" value="1"/>
</dbReference>
<accession>A0ABT9NRD3</accession>